<dbReference type="EMBL" id="AMCI01001042">
    <property type="protein sequence ID" value="EJX06843.1"/>
    <property type="molecule type" value="Genomic_DNA"/>
</dbReference>
<accession>J9GVC3</accession>
<protein>
    <submittedName>
        <fullName evidence="1">Uncharacterized protein</fullName>
    </submittedName>
</protein>
<evidence type="ECO:0000313" key="1">
    <source>
        <dbReference type="EMBL" id="EJX06843.1"/>
    </source>
</evidence>
<gene>
    <name evidence="1" type="ORF">EVA_05051</name>
</gene>
<sequence length="37" mass="4298">MMSLKNLSSIRLRSVTKSSGLKMGASWKYFRPTRYCI</sequence>
<reference evidence="1" key="1">
    <citation type="journal article" date="2012" name="PLoS ONE">
        <title>Gene sets for utilization of primary and secondary nutrition supplies in the distal gut of endangered iberian lynx.</title>
        <authorList>
            <person name="Alcaide M."/>
            <person name="Messina E."/>
            <person name="Richter M."/>
            <person name="Bargiela R."/>
            <person name="Peplies J."/>
            <person name="Huws S.A."/>
            <person name="Newbold C.J."/>
            <person name="Golyshin P.N."/>
            <person name="Simon M.A."/>
            <person name="Lopez G."/>
            <person name="Yakimov M.M."/>
            <person name="Ferrer M."/>
        </authorList>
    </citation>
    <scope>NUCLEOTIDE SEQUENCE</scope>
</reference>
<organism evidence="1">
    <name type="scientific">gut metagenome</name>
    <dbReference type="NCBI Taxonomy" id="749906"/>
    <lineage>
        <taxon>unclassified sequences</taxon>
        <taxon>metagenomes</taxon>
        <taxon>organismal metagenomes</taxon>
    </lineage>
</organism>
<dbReference type="AlphaFoldDB" id="J9GVC3"/>
<proteinExistence type="predicted"/>
<comment type="caution">
    <text evidence="1">The sequence shown here is derived from an EMBL/GenBank/DDBJ whole genome shotgun (WGS) entry which is preliminary data.</text>
</comment>
<name>J9GVC3_9ZZZZ</name>